<accession>A0A2S6GKS3</accession>
<dbReference type="Gene3D" id="3.40.630.30">
    <property type="match status" value="1"/>
</dbReference>
<dbReference type="PROSITE" id="PS51186">
    <property type="entry name" value="GNAT"/>
    <property type="match status" value="1"/>
</dbReference>
<dbReference type="AlphaFoldDB" id="A0A2S6GKS3"/>
<gene>
    <name evidence="4" type="ORF">CLV40_11210</name>
</gene>
<comment type="caution">
    <text evidence="4">The sequence shown here is derived from an EMBL/GenBank/DDBJ whole genome shotgun (WGS) entry which is preliminary data.</text>
</comment>
<dbReference type="OrthoDB" id="4095657at2"/>
<evidence type="ECO:0000256" key="2">
    <source>
        <dbReference type="ARBA" id="ARBA00023315"/>
    </source>
</evidence>
<keyword evidence="2" id="KW-0012">Acyltransferase</keyword>
<protein>
    <submittedName>
        <fullName evidence="4">Acetyltransferase (GNAT) family protein</fullName>
    </submittedName>
</protein>
<dbReference type="InterPro" id="IPR016181">
    <property type="entry name" value="Acyl_CoA_acyltransferase"/>
</dbReference>
<dbReference type="PANTHER" id="PTHR43877:SF2">
    <property type="entry name" value="AMINOALKYLPHOSPHONATE N-ACETYLTRANSFERASE-RELATED"/>
    <property type="match status" value="1"/>
</dbReference>
<organism evidence="4 5">
    <name type="scientific">Actinokineospora auranticolor</name>
    <dbReference type="NCBI Taxonomy" id="155976"/>
    <lineage>
        <taxon>Bacteria</taxon>
        <taxon>Bacillati</taxon>
        <taxon>Actinomycetota</taxon>
        <taxon>Actinomycetes</taxon>
        <taxon>Pseudonocardiales</taxon>
        <taxon>Pseudonocardiaceae</taxon>
        <taxon>Actinokineospora</taxon>
    </lineage>
</organism>
<dbReference type="EMBL" id="PTIX01000012">
    <property type="protein sequence ID" value="PPK65751.1"/>
    <property type="molecule type" value="Genomic_DNA"/>
</dbReference>
<feature type="domain" description="N-acetyltransferase" evidence="3">
    <location>
        <begin position="1"/>
        <end position="168"/>
    </location>
</feature>
<dbReference type="InterPro" id="IPR000182">
    <property type="entry name" value="GNAT_dom"/>
</dbReference>
<evidence type="ECO:0000313" key="4">
    <source>
        <dbReference type="EMBL" id="PPK65751.1"/>
    </source>
</evidence>
<dbReference type="Proteomes" id="UP000239203">
    <property type="component" value="Unassembled WGS sequence"/>
</dbReference>
<dbReference type="Pfam" id="PF00583">
    <property type="entry name" value="Acetyltransf_1"/>
    <property type="match status" value="1"/>
</dbReference>
<dbReference type="CDD" id="cd04301">
    <property type="entry name" value="NAT_SF"/>
    <property type="match status" value="1"/>
</dbReference>
<dbReference type="InterPro" id="IPR050832">
    <property type="entry name" value="Bact_Acetyltransf"/>
</dbReference>
<evidence type="ECO:0000259" key="3">
    <source>
        <dbReference type="PROSITE" id="PS51186"/>
    </source>
</evidence>
<dbReference type="SUPFAM" id="SSF55729">
    <property type="entry name" value="Acyl-CoA N-acyltransferases (Nat)"/>
    <property type="match status" value="1"/>
</dbReference>
<dbReference type="PANTHER" id="PTHR43877">
    <property type="entry name" value="AMINOALKYLPHOSPHONATE N-ACETYLTRANSFERASE-RELATED-RELATED"/>
    <property type="match status" value="1"/>
</dbReference>
<evidence type="ECO:0000256" key="1">
    <source>
        <dbReference type="ARBA" id="ARBA00022679"/>
    </source>
</evidence>
<dbReference type="GO" id="GO:0016747">
    <property type="term" value="F:acyltransferase activity, transferring groups other than amino-acyl groups"/>
    <property type="evidence" value="ECO:0007669"/>
    <property type="project" value="InterPro"/>
</dbReference>
<evidence type="ECO:0000313" key="5">
    <source>
        <dbReference type="Proteomes" id="UP000239203"/>
    </source>
</evidence>
<reference evidence="4 5" key="1">
    <citation type="submission" date="2018-02" db="EMBL/GenBank/DDBJ databases">
        <title>Genomic Encyclopedia of Archaeal and Bacterial Type Strains, Phase II (KMG-II): from individual species to whole genera.</title>
        <authorList>
            <person name="Goeker M."/>
        </authorList>
    </citation>
    <scope>NUCLEOTIDE SEQUENCE [LARGE SCALE GENOMIC DNA]</scope>
    <source>
        <strain evidence="4 5">YU 961-1</strain>
    </source>
</reference>
<proteinExistence type="predicted"/>
<sequence>MQFRRATVADMDLITDWRWEVTDWIHSKGSDQWDSTGLSRDEFQRRISRSIEAGETWLALDNSGEPVGTIAIDLVPDEGLWTGDELSKSYIVHRMMVPRSHAGQGIGKEMIAFAEDLARSHGRQYLVLDAWNTNKSLHEYYESLGFKYVRTVSDHWTPSATLFEKEVSNYDPNVKGPDINPTPFKDKGR</sequence>
<keyword evidence="5" id="KW-1185">Reference proteome</keyword>
<name>A0A2S6GKS3_9PSEU</name>
<keyword evidence="1 4" id="KW-0808">Transferase</keyword>